<organism evidence="1 2">
    <name type="scientific">Lederbergia ruris</name>
    <dbReference type="NCBI Taxonomy" id="217495"/>
    <lineage>
        <taxon>Bacteria</taxon>
        <taxon>Bacillati</taxon>
        <taxon>Bacillota</taxon>
        <taxon>Bacilli</taxon>
        <taxon>Bacillales</taxon>
        <taxon>Bacillaceae</taxon>
        <taxon>Lederbergia</taxon>
    </lineage>
</organism>
<keyword evidence="2" id="KW-1185">Reference proteome</keyword>
<comment type="caution">
    <text evidence="1">The sequence shown here is derived from an EMBL/GenBank/DDBJ whole genome shotgun (WGS) entry which is preliminary data.</text>
</comment>
<evidence type="ECO:0000313" key="1">
    <source>
        <dbReference type="EMBL" id="GIN59539.1"/>
    </source>
</evidence>
<name>A0ABQ4KNL4_9BACI</name>
<protein>
    <submittedName>
        <fullName evidence="1">Uncharacterized protein</fullName>
    </submittedName>
</protein>
<accession>A0ABQ4KNL4</accession>
<sequence>MKISINLKTEYLSSFHVIRCLCEKISYKPHEQFEKEDFRLIYPICMDIKKMDKRSLTEAQDYKNQLRFYTIDRVERQLYSLLRSIRNFIGENLEIYIYNVNALDPGSARFLKILTNKNFGEVSYYGHQSHLPFFNDPIENTLQLELKKLN</sequence>
<dbReference type="Proteomes" id="UP000679950">
    <property type="component" value="Unassembled WGS sequence"/>
</dbReference>
<gene>
    <name evidence="1" type="ORF">J8TS2_38580</name>
</gene>
<evidence type="ECO:0000313" key="2">
    <source>
        <dbReference type="Proteomes" id="UP000679950"/>
    </source>
</evidence>
<dbReference type="RefSeq" id="WP_212967315.1">
    <property type="nucleotide sequence ID" value="NZ_BORB01000049.1"/>
</dbReference>
<proteinExistence type="predicted"/>
<reference evidence="1 2" key="1">
    <citation type="submission" date="2021-03" db="EMBL/GenBank/DDBJ databases">
        <title>Antimicrobial resistance genes in bacteria isolated from Japanese honey, and their potential for conferring macrolide and lincosamide resistance in the American foulbrood pathogen Paenibacillus larvae.</title>
        <authorList>
            <person name="Okamoto M."/>
            <person name="Kumagai M."/>
            <person name="Kanamori H."/>
            <person name="Takamatsu D."/>
        </authorList>
    </citation>
    <scope>NUCLEOTIDE SEQUENCE [LARGE SCALE GENOMIC DNA]</scope>
    <source>
        <strain evidence="1 2">J8TS2</strain>
    </source>
</reference>
<dbReference type="EMBL" id="BORB01000049">
    <property type="protein sequence ID" value="GIN59539.1"/>
    <property type="molecule type" value="Genomic_DNA"/>
</dbReference>